<comment type="similarity">
    <text evidence="1 11">Belongs to the GatB/GatE family. GatB subfamily.</text>
</comment>
<dbReference type="Gene3D" id="1.10.150.380">
    <property type="entry name" value="GatB domain, N-terminal subdomain"/>
    <property type="match status" value="1"/>
</dbReference>
<dbReference type="GO" id="GO:0050567">
    <property type="term" value="F:glutaminyl-tRNA synthase (glutamine-hydrolyzing) activity"/>
    <property type="evidence" value="ECO:0007669"/>
    <property type="project" value="UniProtKB-UniRule"/>
</dbReference>
<dbReference type="NCBIfam" id="NF004014">
    <property type="entry name" value="PRK05477.1-4"/>
    <property type="match status" value="1"/>
</dbReference>
<dbReference type="Gene3D" id="1.10.10.410">
    <property type="match status" value="1"/>
</dbReference>
<keyword evidence="4 11" id="KW-0436">Ligase</keyword>
<dbReference type="Pfam" id="PF02934">
    <property type="entry name" value="GatB_N"/>
    <property type="match status" value="1"/>
</dbReference>
<dbReference type="RefSeq" id="WP_068629712.1">
    <property type="nucleotide sequence ID" value="NZ_LSZQ01000034.1"/>
</dbReference>
<dbReference type="InterPro" id="IPR017959">
    <property type="entry name" value="Asn/Gln-tRNA_amidoTrfase_suB/E"/>
</dbReference>
<dbReference type="PANTHER" id="PTHR11659">
    <property type="entry name" value="GLUTAMYL-TRNA GLN AMIDOTRANSFERASE SUBUNIT B MITOCHONDRIAL AND PROKARYOTIC PET112-RELATED"/>
    <property type="match status" value="1"/>
</dbReference>
<reference evidence="14" key="1">
    <citation type="submission" date="2016-02" db="EMBL/GenBank/DDBJ databases">
        <authorList>
            <person name="Sanders J.G."/>
            <person name="Lin J.Y."/>
            <person name="Wertz J.T."/>
            <person name="Russell J.A."/>
            <person name="Moreau C.S."/>
            <person name="Powell S."/>
        </authorList>
    </citation>
    <scope>NUCLEOTIDE SEQUENCE [LARGE SCALE GENOMIC DNA]</scope>
    <source>
        <strain evidence="14">CAG34</strain>
    </source>
</reference>
<organism evidence="13 14">
    <name type="scientific">Cephaloticoccus primus</name>
    <dbReference type="NCBI Taxonomy" id="1548207"/>
    <lineage>
        <taxon>Bacteria</taxon>
        <taxon>Pseudomonadati</taxon>
        <taxon>Verrucomicrobiota</taxon>
        <taxon>Opitutia</taxon>
        <taxon>Opitutales</taxon>
        <taxon>Opitutaceae</taxon>
        <taxon>Cephaloticoccus</taxon>
    </lineage>
</organism>
<dbReference type="NCBIfam" id="TIGR00133">
    <property type="entry name" value="gatB"/>
    <property type="match status" value="1"/>
</dbReference>
<evidence type="ECO:0000313" key="13">
    <source>
        <dbReference type="EMBL" id="KXU36370.1"/>
    </source>
</evidence>
<dbReference type="SMART" id="SM00845">
    <property type="entry name" value="GatB_Yqey"/>
    <property type="match status" value="1"/>
</dbReference>
<dbReference type="InterPro" id="IPR023168">
    <property type="entry name" value="GatB_Yqey_C_2"/>
</dbReference>
<dbReference type="SUPFAM" id="SSF89095">
    <property type="entry name" value="GatB/YqeY motif"/>
    <property type="match status" value="1"/>
</dbReference>
<dbReference type="InterPro" id="IPR042114">
    <property type="entry name" value="GatB_C_1"/>
</dbReference>
<dbReference type="HAMAP" id="MF_00121">
    <property type="entry name" value="GatB"/>
    <property type="match status" value="1"/>
</dbReference>
<dbReference type="GO" id="GO:0070681">
    <property type="term" value="P:glutaminyl-tRNAGln biosynthesis via transamidation"/>
    <property type="evidence" value="ECO:0007669"/>
    <property type="project" value="TreeGrafter"/>
</dbReference>
<dbReference type="InterPro" id="IPR018027">
    <property type="entry name" value="Asn/Gln_amidotransferase"/>
</dbReference>
<evidence type="ECO:0000256" key="9">
    <source>
        <dbReference type="ARBA" id="ARBA00047380"/>
    </source>
</evidence>
<dbReference type="Pfam" id="PF02637">
    <property type="entry name" value="GatB_Yqey"/>
    <property type="match status" value="1"/>
</dbReference>
<dbReference type="GO" id="GO:0006412">
    <property type="term" value="P:translation"/>
    <property type="evidence" value="ECO:0007669"/>
    <property type="project" value="UniProtKB-UniRule"/>
</dbReference>
<evidence type="ECO:0000256" key="10">
    <source>
        <dbReference type="ARBA" id="ARBA00047913"/>
    </source>
</evidence>
<evidence type="ECO:0000256" key="6">
    <source>
        <dbReference type="ARBA" id="ARBA00022840"/>
    </source>
</evidence>
<evidence type="ECO:0000256" key="11">
    <source>
        <dbReference type="HAMAP-Rule" id="MF_00121"/>
    </source>
</evidence>
<keyword evidence="13" id="KW-0808">Transferase</keyword>
<dbReference type="GO" id="GO:0050566">
    <property type="term" value="F:asparaginyl-tRNA synthase (glutamine-hydrolyzing) activity"/>
    <property type="evidence" value="ECO:0007669"/>
    <property type="project" value="RHEA"/>
</dbReference>
<evidence type="ECO:0000256" key="4">
    <source>
        <dbReference type="ARBA" id="ARBA00022598"/>
    </source>
</evidence>
<dbReference type="InterPro" id="IPR014746">
    <property type="entry name" value="Gln_synth/guanido_kin_cat_dom"/>
</dbReference>
<dbReference type="OrthoDB" id="9804078at2"/>
<dbReference type="SUPFAM" id="SSF55931">
    <property type="entry name" value="Glutamine synthetase/guanido kinase"/>
    <property type="match status" value="1"/>
</dbReference>
<protein>
    <recommendedName>
        <fullName evidence="3 11">Aspartyl/glutamyl-tRNA(Asn/Gln) amidotransferase subunit B</fullName>
        <shortName evidence="11">Asp/Glu-ADT subunit B</shortName>
        <ecNumber evidence="11">6.3.5.-</ecNumber>
    </recommendedName>
</protein>
<accession>A0A139SPG0</accession>
<dbReference type="GO" id="GO:0016740">
    <property type="term" value="F:transferase activity"/>
    <property type="evidence" value="ECO:0007669"/>
    <property type="project" value="UniProtKB-KW"/>
</dbReference>
<evidence type="ECO:0000256" key="5">
    <source>
        <dbReference type="ARBA" id="ARBA00022741"/>
    </source>
</evidence>
<feature type="domain" description="Asn/Gln amidotransferase" evidence="12">
    <location>
        <begin position="333"/>
        <end position="498"/>
    </location>
</feature>
<comment type="catalytic activity">
    <reaction evidence="9 11">
        <text>L-aspartyl-tRNA(Asn) + L-glutamine + ATP + H2O = L-asparaginyl-tRNA(Asn) + L-glutamate + ADP + phosphate + 2 H(+)</text>
        <dbReference type="Rhea" id="RHEA:14513"/>
        <dbReference type="Rhea" id="RHEA-COMP:9674"/>
        <dbReference type="Rhea" id="RHEA-COMP:9677"/>
        <dbReference type="ChEBI" id="CHEBI:15377"/>
        <dbReference type="ChEBI" id="CHEBI:15378"/>
        <dbReference type="ChEBI" id="CHEBI:29985"/>
        <dbReference type="ChEBI" id="CHEBI:30616"/>
        <dbReference type="ChEBI" id="CHEBI:43474"/>
        <dbReference type="ChEBI" id="CHEBI:58359"/>
        <dbReference type="ChEBI" id="CHEBI:78515"/>
        <dbReference type="ChEBI" id="CHEBI:78516"/>
        <dbReference type="ChEBI" id="CHEBI:456216"/>
    </reaction>
</comment>
<dbReference type="FunFam" id="1.10.10.410:FF:000001">
    <property type="entry name" value="Aspartyl/glutamyl-tRNA(Asn/Gln) amidotransferase subunit B"/>
    <property type="match status" value="1"/>
</dbReference>
<dbReference type="NCBIfam" id="NF004012">
    <property type="entry name" value="PRK05477.1-2"/>
    <property type="match status" value="1"/>
</dbReference>
<comment type="catalytic activity">
    <reaction evidence="10 11">
        <text>L-glutamyl-tRNA(Gln) + L-glutamine + ATP + H2O = L-glutaminyl-tRNA(Gln) + L-glutamate + ADP + phosphate + H(+)</text>
        <dbReference type="Rhea" id="RHEA:17521"/>
        <dbReference type="Rhea" id="RHEA-COMP:9681"/>
        <dbReference type="Rhea" id="RHEA-COMP:9684"/>
        <dbReference type="ChEBI" id="CHEBI:15377"/>
        <dbReference type="ChEBI" id="CHEBI:15378"/>
        <dbReference type="ChEBI" id="CHEBI:29985"/>
        <dbReference type="ChEBI" id="CHEBI:30616"/>
        <dbReference type="ChEBI" id="CHEBI:43474"/>
        <dbReference type="ChEBI" id="CHEBI:58359"/>
        <dbReference type="ChEBI" id="CHEBI:78520"/>
        <dbReference type="ChEBI" id="CHEBI:78521"/>
        <dbReference type="ChEBI" id="CHEBI:456216"/>
    </reaction>
</comment>
<dbReference type="InterPro" id="IPR017958">
    <property type="entry name" value="Gln-tRNA_amidoTrfase_suB_CS"/>
</dbReference>
<name>A0A139SPG0_9BACT</name>
<dbReference type="AlphaFoldDB" id="A0A139SPG0"/>
<dbReference type="InterPro" id="IPR006075">
    <property type="entry name" value="Asn/Gln-tRNA_Trfase_suB/E_cat"/>
</dbReference>
<sequence length="500" mass="54111">MANYEAVIGLEVHVQIRTHSKMFTRVATGYGQPENTLTDPTVLALPGALPVMNRAALDAIIKAGLMLGCEIAPVCKWDRKNYFYPDSPKNYQISQYDQPICLGGAVEIELPGPARNLMGEHKLIPLTRIHLEEDVGKCSHGATDSLVDYNRAGTPLMEIVSEPALHSGEEAYAYLTALRAAIVQGGISDCDMEKGQMRCDANISIRPVGATGLGTKVELKNLNSISYVRAGIDHEIKRQVALIESGGTIVQETRDYDGLTGASQSLRTKEMAHDYRYFPDPDLMPVQVDEAWKARLRASCPELPFDRQRRYFRDYELPYTLTSVLIWDRPLAEYFEAAVKAGGAAGKARAQQIGNWIANDLLRELKAGGAAGAEGTGGAGGLALAEVKMRPEHIAELVELVESGKLLGPAAKEVFAQTFASGEAPLAVAERAGLLAQPTDSGDLEAWCREAIANNAKAAAEFRAGKESAINGLKGPVMKAARGKANPREVDETLRRLLAE</sequence>
<evidence type="ECO:0000256" key="1">
    <source>
        <dbReference type="ARBA" id="ARBA00005306"/>
    </source>
</evidence>
<dbReference type="PANTHER" id="PTHR11659:SF0">
    <property type="entry name" value="GLUTAMYL-TRNA(GLN) AMIDOTRANSFERASE SUBUNIT B, MITOCHONDRIAL"/>
    <property type="match status" value="1"/>
</dbReference>
<evidence type="ECO:0000256" key="7">
    <source>
        <dbReference type="ARBA" id="ARBA00022917"/>
    </source>
</evidence>
<evidence type="ECO:0000259" key="12">
    <source>
        <dbReference type="SMART" id="SM00845"/>
    </source>
</evidence>
<comment type="function">
    <text evidence="8 11">Allows the formation of correctly charged Asn-tRNA(Asn) or Gln-tRNA(Gln) through the transamidation of misacylated Asp-tRNA(Asn) or Glu-tRNA(Gln) in organisms which lack either or both of asparaginyl-tRNA or glutaminyl-tRNA synthetases. The reaction takes place in the presence of glutamine and ATP through an activated phospho-Asp-tRNA(Asn) or phospho-Glu-tRNA(Gln).</text>
</comment>
<dbReference type="Proteomes" id="UP000070058">
    <property type="component" value="Unassembled WGS sequence"/>
</dbReference>
<dbReference type="EMBL" id="LSZQ01000034">
    <property type="protein sequence ID" value="KXU36370.1"/>
    <property type="molecule type" value="Genomic_DNA"/>
</dbReference>
<evidence type="ECO:0000313" key="14">
    <source>
        <dbReference type="Proteomes" id="UP000070058"/>
    </source>
</evidence>
<keyword evidence="6 11" id="KW-0067">ATP-binding</keyword>
<evidence type="ECO:0000256" key="8">
    <source>
        <dbReference type="ARBA" id="ARBA00024799"/>
    </source>
</evidence>
<dbReference type="PROSITE" id="PS01234">
    <property type="entry name" value="GATB"/>
    <property type="match status" value="1"/>
</dbReference>
<keyword evidence="7 11" id="KW-0648">Protein biosynthesis</keyword>
<gene>
    <name evidence="11" type="primary">gatB</name>
    <name evidence="13" type="ORF">AXK11_00590</name>
</gene>
<dbReference type="InterPro" id="IPR003789">
    <property type="entry name" value="Asn/Gln_tRNA_amidoTrase-B-like"/>
</dbReference>
<comment type="subunit">
    <text evidence="2 11">Heterotrimer of A, B and C subunits.</text>
</comment>
<comment type="caution">
    <text evidence="13">The sequence shown here is derived from an EMBL/GenBank/DDBJ whole genome shotgun (WGS) entry which is preliminary data.</text>
</comment>
<evidence type="ECO:0000256" key="3">
    <source>
        <dbReference type="ARBA" id="ARBA00016923"/>
    </source>
</evidence>
<keyword evidence="5 11" id="KW-0547">Nucleotide-binding</keyword>
<keyword evidence="14" id="KW-1185">Reference proteome</keyword>
<evidence type="ECO:0000256" key="2">
    <source>
        <dbReference type="ARBA" id="ARBA00011123"/>
    </source>
</evidence>
<dbReference type="STRING" id="1548207.AXK11_00590"/>
<dbReference type="EC" id="6.3.5.-" evidence="11"/>
<proteinExistence type="inferred from homology"/>
<dbReference type="InterPro" id="IPR004413">
    <property type="entry name" value="GatB"/>
</dbReference>
<dbReference type="GO" id="GO:0005524">
    <property type="term" value="F:ATP binding"/>
    <property type="evidence" value="ECO:0007669"/>
    <property type="project" value="UniProtKB-KW"/>
</dbReference>